<dbReference type="PANTHER" id="PTHR43019:SF23">
    <property type="entry name" value="PROTEASE DO-LIKE 5, CHLOROPLASTIC"/>
    <property type="match status" value="1"/>
</dbReference>
<evidence type="ECO:0000313" key="3">
    <source>
        <dbReference type="Proteomes" id="UP000434172"/>
    </source>
</evidence>
<feature type="compositionally biased region" description="Polar residues" evidence="1">
    <location>
        <begin position="33"/>
        <end position="53"/>
    </location>
</feature>
<dbReference type="Pfam" id="PF13365">
    <property type="entry name" value="Trypsin_2"/>
    <property type="match status" value="1"/>
</dbReference>
<keyword evidence="3" id="KW-1185">Reference proteome</keyword>
<dbReference type="Proteomes" id="UP000434172">
    <property type="component" value="Unassembled WGS sequence"/>
</dbReference>
<dbReference type="EMBL" id="WOWK01000142">
    <property type="protein sequence ID" value="KAF0316944.1"/>
    <property type="molecule type" value="Genomic_DNA"/>
</dbReference>
<feature type="compositionally biased region" description="Low complexity" evidence="1">
    <location>
        <begin position="23"/>
        <end position="32"/>
    </location>
</feature>
<feature type="region of interest" description="Disordered" evidence="1">
    <location>
        <begin position="1"/>
        <end position="53"/>
    </location>
</feature>
<evidence type="ECO:0008006" key="4">
    <source>
        <dbReference type="Google" id="ProtNLM"/>
    </source>
</evidence>
<sequence length="324" mass="34785">MEQSAARPGVTSPRRTRQRTKLAAAAASSSNAGNETRLSISATERNSRSGSSVIHTLSGNLDSGLKPKDLSKQDLRLLLKKRRLLLENQILIPEDMQIKGLSSSVMATLVFAQEEAGTAVCISPDGLLLTCSHCIAETADDFDATQSHWLLFASGRVVEAKPLAWDAKRDLALLKVIAAQEPPSTSAASPATSKCPFITTAVSTPPLKSRLICVGHPGSEDFEASEPGVKTGYDVLHLSTGTFRGCAEGQDVQDNSEIGALMHTCWTYWGHSGAPLIDRKSGKLIGLHSSWDDETGMRRGVALEAIRGFLAENQKHLAESLQRD</sequence>
<evidence type="ECO:0000313" key="2">
    <source>
        <dbReference type="EMBL" id="KAF0316944.1"/>
    </source>
</evidence>
<dbReference type="AlphaFoldDB" id="A0A8H3ZES8"/>
<protein>
    <recommendedName>
        <fullName evidence="4">AT hook domain-containing protein family protein</fullName>
    </recommendedName>
</protein>
<dbReference type="Gene3D" id="2.40.10.10">
    <property type="entry name" value="Trypsin-like serine proteases"/>
    <property type="match status" value="2"/>
</dbReference>
<proteinExistence type="predicted"/>
<comment type="caution">
    <text evidence="2">The sequence shown here is derived from an EMBL/GenBank/DDBJ whole genome shotgun (WGS) entry which is preliminary data.</text>
</comment>
<evidence type="ECO:0000256" key="1">
    <source>
        <dbReference type="SAM" id="MobiDB-lite"/>
    </source>
</evidence>
<gene>
    <name evidence="2" type="ORF">GQ607_015830</name>
</gene>
<name>A0A8H3ZES8_9PEZI</name>
<organism evidence="2 3">
    <name type="scientific">Colletotrichum asianum</name>
    <dbReference type="NCBI Taxonomy" id="702518"/>
    <lineage>
        <taxon>Eukaryota</taxon>
        <taxon>Fungi</taxon>
        <taxon>Dikarya</taxon>
        <taxon>Ascomycota</taxon>
        <taxon>Pezizomycotina</taxon>
        <taxon>Sordariomycetes</taxon>
        <taxon>Hypocreomycetidae</taxon>
        <taxon>Glomerellales</taxon>
        <taxon>Glomerellaceae</taxon>
        <taxon>Colletotrichum</taxon>
        <taxon>Colletotrichum gloeosporioides species complex</taxon>
    </lineage>
</organism>
<dbReference type="InterPro" id="IPR043504">
    <property type="entry name" value="Peptidase_S1_PA_chymotrypsin"/>
</dbReference>
<accession>A0A8H3ZES8</accession>
<dbReference type="SUPFAM" id="SSF50494">
    <property type="entry name" value="Trypsin-like serine proteases"/>
    <property type="match status" value="1"/>
</dbReference>
<reference evidence="2 3" key="1">
    <citation type="submission" date="2019-12" db="EMBL/GenBank/DDBJ databases">
        <title>A genome sequence resource for the geographically widespread anthracnose pathogen Colletotrichum asianum.</title>
        <authorList>
            <person name="Meng Y."/>
        </authorList>
    </citation>
    <scope>NUCLEOTIDE SEQUENCE [LARGE SCALE GENOMIC DNA]</scope>
    <source>
        <strain evidence="2 3">ICMP 18580</strain>
    </source>
</reference>
<dbReference type="PANTHER" id="PTHR43019">
    <property type="entry name" value="SERINE ENDOPROTEASE DEGS"/>
    <property type="match status" value="1"/>
</dbReference>
<dbReference type="OrthoDB" id="4217619at2759"/>
<dbReference type="InterPro" id="IPR009003">
    <property type="entry name" value="Peptidase_S1_PA"/>
</dbReference>